<keyword evidence="2" id="KW-1185">Reference proteome</keyword>
<dbReference type="AlphaFoldDB" id="A0A4Y2M809"/>
<accession>A0A4Y2M809</accession>
<proteinExistence type="predicted"/>
<gene>
    <name evidence="1" type="ORF">AVEN_134252_1</name>
</gene>
<name>A0A4Y2M809_ARAVE</name>
<dbReference type="EMBL" id="BGPR01006779">
    <property type="protein sequence ID" value="GBN21797.1"/>
    <property type="molecule type" value="Genomic_DNA"/>
</dbReference>
<protein>
    <submittedName>
        <fullName evidence="1">Uncharacterized protein</fullName>
    </submittedName>
</protein>
<reference evidence="1 2" key="1">
    <citation type="journal article" date="2019" name="Sci. Rep.">
        <title>Orb-weaving spider Araneus ventricosus genome elucidates the spidroin gene catalogue.</title>
        <authorList>
            <person name="Kono N."/>
            <person name="Nakamura H."/>
            <person name="Ohtoshi R."/>
            <person name="Moran D.A.P."/>
            <person name="Shinohara A."/>
            <person name="Yoshida Y."/>
            <person name="Fujiwara M."/>
            <person name="Mori M."/>
            <person name="Tomita M."/>
            <person name="Arakawa K."/>
        </authorList>
    </citation>
    <scope>NUCLEOTIDE SEQUENCE [LARGE SCALE GENOMIC DNA]</scope>
</reference>
<dbReference type="Proteomes" id="UP000499080">
    <property type="component" value="Unassembled WGS sequence"/>
</dbReference>
<sequence length="113" mass="12047">MCRGTSSSVGLSTYTGWVLECGGCFYALPVASAFLNPHHVSSLVGENPCCGYSSVDNLYMKIARMAEHGGGSIGSYCVGCPIQRFFLTAICRQTRLEPSTLLLVYAVPIPCVS</sequence>
<organism evidence="1 2">
    <name type="scientific">Araneus ventricosus</name>
    <name type="common">Orbweaver spider</name>
    <name type="synonym">Epeira ventricosa</name>
    <dbReference type="NCBI Taxonomy" id="182803"/>
    <lineage>
        <taxon>Eukaryota</taxon>
        <taxon>Metazoa</taxon>
        <taxon>Ecdysozoa</taxon>
        <taxon>Arthropoda</taxon>
        <taxon>Chelicerata</taxon>
        <taxon>Arachnida</taxon>
        <taxon>Araneae</taxon>
        <taxon>Araneomorphae</taxon>
        <taxon>Entelegynae</taxon>
        <taxon>Araneoidea</taxon>
        <taxon>Araneidae</taxon>
        <taxon>Araneus</taxon>
    </lineage>
</organism>
<comment type="caution">
    <text evidence="1">The sequence shown here is derived from an EMBL/GenBank/DDBJ whole genome shotgun (WGS) entry which is preliminary data.</text>
</comment>
<evidence type="ECO:0000313" key="2">
    <source>
        <dbReference type="Proteomes" id="UP000499080"/>
    </source>
</evidence>
<evidence type="ECO:0000313" key="1">
    <source>
        <dbReference type="EMBL" id="GBN21797.1"/>
    </source>
</evidence>